<protein>
    <recommendedName>
        <fullName evidence="3">Transposase Tc1-like domain-containing protein</fullName>
    </recommendedName>
</protein>
<proteinExistence type="predicted"/>
<evidence type="ECO:0000313" key="1">
    <source>
        <dbReference type="EMBL" id="GBM70385.1"/>
    </source>
</evidence>
<accession>A0A4Y2HYR7</accession>
<dbReference type="Gene3D" id="3.30.420.10">
    <property type="entry name" value="Ribonuclease H-like superfamily/Ribonuclease H"/>
    <property type="match status" value="1"/>
</dbReference>
<dbReference type="AlphaFoldDB" id="A0A4Y2HYR7"/>
<evidence type="ECO:0008006" key="3">
    <source>
        <dbReference type="Google" id="ProtNLM"/>
    </source>
</evidence>
<evidence type="ECO:0000313" key="2">
    <source>
        <dbReference type="Proteomes" id="UP000499080"/>
    </source>
</evidence>
<sequence>MEKNLLYYDAKTPSQCRSNAGRPVVCVPLNGRQRRTRLCWARERVSCTRQQWASVLFTDESRLALDSDSGHLLIWREQRNR</sequence>
<name>A0A4Y2HYR7_ARAVE</name>
<dbReference type="Proteomes" id="UP000499080">
    <property type="component" value="Unassembled WGS sequence"/>
</dbReference>
<dbReference type="InterPro" id="IPR036397">
    <property type="entry name" value="RNaseH_sf"/>
</dbReference>
<dbReference type="GO" id="GO:0003676">
    <property type="term" value="F:nucleic acid binding"/>
    <property type="evidence" value="ECO:0007669"/>
    <property type="project" value="InterPro"/>
</dbReference>
<gene>
    <name evidence="1" type="ORF">AVEN_12214_1</name>
</gene>
<keyword evidence="2" id="KW-1185">Reference proteome</keyword>
<dbReference type="OrthoDB" id="6765992at2759"/>
<reference evidence="1 2" key="1">
    <citation type="journal article" date="2019" name="Sci. Rep.">
        <title>Orb-weaving spider Araneus ventricosus genome elucidates the spidroin gene catalogue.</title>
        <authorList>
            <person name="Kono N."/>
            <person name="Nakamura H."/>
            <person name="Ohtoshi R."/>
            <person name="Moran D.A.P."/>
            <person name="Shinohara A."/>
            <person name="Yoshida Y."/>
            <person name="Fujiwara M."/>
            <person name="Mori M."/>
            <person name="Tomita M."/>
            <person name="Arakawa K."/>
        </authorList>
    </citation>
    <scope>NUCLEOTIDE SEQUENCE [LARGE SCALE GENOMIC DNA]</scope>
</reference>
<organism evidence="1 2">
    <name type="scientific">Araneus ventricosus</name>
    <name type="common">Orbweaver spider</name>
    <name type="synonym">Epeira ventricosa</name>
    <dbReference type="NCBI Taxonomy" id="182803"/>
    <lineage>
        <taxon>Eukaryota</taxon>
        <taxon>Metazoa</taxon>
        <taxon>Ecdysozoa</taxon>
        <taxon>Arthropoda</taxon>
        <taxon>Chelicerata</taxon>
        <taxon>Arachnida</taxon>
        <taxon>Araneae</taxon>
        <taxon>Araneomorphae</taxon>
        <taxon>Entelegynae</taxon>
        <taxon>Araneoidea</taxon>
        <taxon>Araneidae</taxon>
        <taxon>Araneus</taxon>
    </lineage>
</organism>
<comment type="caution">
    <text evidence="1">The sequence shown here is derived from an EMBL/GenBank/DDBJ whole genome shotgun (WGS) entry which is preliminary data.</text>
</comment>
<dbReference type="EMBL" id="BGPR01002249">
    <property type="protein sequence ID" value="GBM70385.1"/>
    <property type="molecule type" value="Genomic_DNA"/>
</dbReference>